<organism evidence="3 4">
    <name type="scientific">Microvirga arsenatis</name>
    <dbReference type="NCBI Taxonomy" id="2692265"/>
    <lineage>
        <taxon>Bacteria</taxon>
        <taxon>Pseudomonadati</taxon>
        <taxon>Pseudomonadota</taxon>
        <taxon>Alphaproteobacteria</taxon>
        <taxon>Hyphomicrobiales</taxon>
        <taxon>Methylobacteriaceae</taxon>
        <taxon>Microvirga</taxon>
    </lineage>
</organism>
<dbReference type="RefSeq" id="WP_161726539.1">
    <property type="nucleotide sequence ID" value="NZ_JAAAXI010000038.1"/>
</dbReference>
<keyword evidence="2" id="KW-0964">Secreted</keyword>
<dbReference type="PROSITE" id="PS00330">
    <property type="entry name" value="HEMOLYSIN_CALCIUM"/>
    <property type="match status" value="2"/>
</dbReference>
<dbReference type="Gene3D" id="2.150.10.10">
    <property type="entry name" value="Serralysin-like metalloprotease, C-terminal"/>
    <property type="match status" value="2"/>
</dbReference>
<accession>A0ABW9Z3A5</accession>
<sequence length="272" mass="28139">MANLTYHDGAGFGANLDLFAPFGFSLQTSTVQFSSAMFTPGNANYGVSGNSYVTSFRVKYTETIGGVIVDEISAERITYQGGSKVFTATSVGYFLGGSAILSGDFLKVIAFPGPLTVNGNAYAETLRGGSLGDQLFGNGGMDTLIGADGDDVLDGGLSDDVMYGGAGNDFYCIDSYGDKVHEDSGIDTLRVSLDTYFLPVDTENLVFTGTSNFAGYGTDSSNVISGSVGNDTLSGRDGRDTLIGDAGNDLLYGDLGNDTLQGGSGADIFAFS</sequence>
<dbReference type="PANTHER" id="PTHR38340:SF1">
    <property type="entry name" value="S-LAYER PROTEIN"/>
    <property type="match status" value="1"/>
</dbReference>
<protein>
    <recommendedName>
        <fullName evidence="5">Calcium-binding protein</fullName>
    </recommendedName>
</protein>
<dbReference type="SUPFAM" id="SSF51120">
    <property type="entry name" value="beta-Roll"/>
    <property type="match status" value="2"/>
</dbReference>
<comment type="subcellular location">
    <subcellularLocation>
        <location evidence="1">Secreted</location>
    </subcellularLocation>
</comment>
<dbReference type="PANTHER" id="PTHR38340">
    <property type="entry name" value="S-LAYER PROTEIN"/>
    <property type="match status" value="1"/>
</dbReference>
<dbReference type="PRINTS" id="PR00313">
    <property type="entry name" value="CABNDNGRPT"/>
</dbReference>
<dbReference type="Proteomes" id="UP000818323">
    <property type="component" value="Unassembled WGS sequence"/>
</dbReference>
<dbReference type="InterPro" id="IPR050557">
    <property type="entry name" value="RTX_toxin/Mannuronan_C5-epim"/>
</dbReference>
<name>A0ABW9Z3A5_9HYPH</name>
<dbReference type="EMBL" id="JAAAXJ010000029">
    <property type="protein sequence ID" value="NBJ27166.1"/>
    <property type="molecule type" value="Genomic_DNA"/>
</dbReference>
<dbReference type="InterPro" id="IPR011049">
    <property type="entry name" value="Serralysin-like_metalloprot_C"/>
</dbReference>
<comment type="caution">
    <text evidence="3">The sequence shown here is derived from an EMBL/GenBank/DDBJ whole genome shotgun (WGS) entry which is preliminary data.</text>
</comment>
<evidence type="ECO:0000313" key="3">
    <source>
        <dbReference type="EMBL" id="NBJ27166.1"/>
    </source>
</evidence>
<evidence type="ECO:0000256" key="2">
    <source>
        <dbReference type="ARBA" id="ARBA00022525"/>
    </source>
</evidence>
<gene>
    <name evidence="3" type="ORF">GR303_22855</name>
</gene>
<evidence type="ECO:0000256" key="1">
    <source>
        <dbReference type="ARBA" id="ARBA00004613"/>
    </source>
</evidence>
<evidence type="ECO:0008006" key="5">
    <source>
        <dbReference type="Google" id="ProtNLM"/>
    </source>
</evidence>
<proteinExistence type="predicted"/>
<keyword evidence="4" id="KW-1185">Reference proteome</keyword>
<dbReference type="Pfam" id="PF00353">
    <property type="entry name" value="HemolysinCabind"/>
    <property type="match status" value="2"/>
</dbReference>
<evidence type="ECO:0000313" key="4">
    <source>
        <dbReference type="Proteomes" id="UP000818323"/>
    </source>
</evidence>
<dbReference type="InterPro" id="IPR018511">
    <property type="entry name" value="Hemolysin-typ_Ca-bd_CS"/>
</dbReference>
<reference evidence="3 4" key="1">
    <citation type="submission" date="2020-01" db="EMBL/GenBank/DDBJ databases">
        <title>Microvirga sp. nov., an arsenate reduction bacterium isolated from Tibet hotspring sediments.</title>
        <authorList>
            <person name="Yuan C.-G."/>
        </authorList>
    </citation>
    <scope>NUCLEOTIDE SEQUENCE [LARGE SCALE GENOMIC DNA]</scope>
    <source>
        <strain evidence="3 4">SYSU G3D203</strain>
    </source>
</reference>
<dbReference type="InterPro" id="IPR001343">
    <property type="entry name" value="Hemolysn_Ca-bd"/>
</dbReference>